<organism evidence="1 2">
    <name type="scientific">Parelaphostrongylus tenuis</name>
    <name type="common">Meningeal worm</name>
    <dbReference type="NCBI Taxonomy" id="148309"/>
    <lineage>
        <taxon>Eukaryota</taxon>
        <taxon>Metazoa</taxon>
        <taxon>Ecdysozoa</taxon>
        <taxon>Nematoda</taxon>
        <taxon>Chromadorea</taxon>
        <taxon>Rhabditida</taxon>
        <taxon>Rhabditina</taxon>
        <taxon>Rhabditomorpha</taxon>
        <taxon>Strongyloidea</taxon>
        <taxon>Metastrongylidae</taxon>
        <taxon>Parelaphostrongylus</taxon>
    </lineage>
</organism>
<dbReference type="Proteomes" id="UP001196413">
    <property type="component" value="Unassembled WGS sequence"/>
</dbReference>
<dbReference type="EMBL" id="JAHQIW010002797">
    <property type="protein sequence ID" value="KAJ1356405.1"/>
    <property type="molecule type" value="Genomic_DNA"/>
</dbReference>
<reference evidence="1" key="1">
    <citation type="submission" date="2021-06" db="EMBL/GenBank/DDBJ databases">
        <title>Parelaphostrongylus tenuis whole genome reference sequence.</title>
        <authorList>
            <person name="Garwood T.J."/>
            <person name="Larsen P.A."/>
            <person name="Fountain-Jones N.M."/>
            <person name="Garbe J.R."/>
            <person name="Macchietto M.G."/>
            <person name="Kania S.A."/>
            <person name="Gerhold R.W."/>
            <person name="Richards J.E."/>
            <person name="Wolf T.M."/>
        </authorList>
    </citation>
    <scope>NUCLEOTIDE SEQUENCE</scope>
    <source>
        <strain evidence="1">MNPRO001-30</strain>
        <tissue evidence="1">Meninges</tissue>
    </source>
</reference>
<proteinExistence type="predicted"/>
<evidence type="ECO:0000313" key="1">
    <source>
        <dbReference type="EMBL" id="KAJ1356405.1"/>
    </source>
</evidence>
<comment type="caution">
    <text evidence="1">The sequence shown here is derived from an EMBL/GenBank/DDBJ whole genome shotgun (WGS) entry which is preliminary data.</text>
</comment>
<accession>A0AAD5MEI0</accession>
<protein>
    <submittedName>
        <fullName evidence="1">Uncharacterized protein</fullName>
    </submittedName>
</protein>
<keyword evidence="2" id="KW-1185">Reference proteome</keyword>
<sequence length="123" mass="14381">MASTRLSHYSILTICKFPRGITPDKYSCHREKCIASGPGHVAAENTPKLHPLHEWRLKNFLHTTNPFATDNFDKVSNSSNTSLNAQFEFLRKERHRKKDQQRIRSLLNQIRLKASKKKQLRLR</sequence>
<gene>
    <name evidence="1" type="ORF">KIN20_014114</name>
</gene>
<dbReference type="AlphaFoldDB" id="A0AAD5MEI0"/>
<name>A0AAD5MEI0_PARTN</name>
<evidence type="ECO:0000313" key="2">
    <source>
        <dbReference type="Proteomes" id="UP001196413"/>
    </source>
</evidence>